<name>A0A5D3DDJ1_CUCMM</name>
<dbReference type="EMBL" id="SSTE01015327">
    <property type="protein sequence ID" value="KAA0043225.1"/>
    <property type="molecule type" value="Genomic_DNA"/>
</dbReference>
<evidence type="ECO:0000256" key="1">
    <source>
        <dbReference type="SAM" id="MobiDB-lite"/>
    </source>
</evidence>
<dbReference type="EMBL" id="SSTD01005705">
    <property type="protein sequence ID" value="TYK21339.1"/>
    <property type="molecule type" value="Genomic_DNA"/>
</dbReference>
<feature type="region of interest" description="Disordered" evidence="1">
    <location>
        <begin position="86"/>
        <end position="164"/>
    </location>
</feature>
<feature type="compositionally biased region" description="Basic and acidic residues" evidence="1">
    <location>
        <begin position="90"/>
        <end position="99"/>
    </location>
</feature>
<sequence length="164" mass="19059">MLKFYCEEARDAMRVIDEEETYVGRQKLGTLDDNVEFGLATWCGDLSEVTRRWKGSDHWVLEITINRTEGQRKKVVRRGILHKQSSGFVERTHQSRDPEGYTYQSSDPERYTYQSSDPEEYTYQSSDPEGCTYQSSDPEGYTYQSSDPEGCTYQSSDPEGYTYQ</sequence>
<dbReference type="Proteomes" id="UP000321393">
    <property type="component" value="Unassembled WGS sequence"/>
</dbReference>
<reference evidence="4 5" key="1">
    <citation type="submission" date="2019-08" db="EMBL/GenBank/DDBJ databases">
        <title>Draft genome sequences of two oriental melons (Cucumis melo L. var makuwa).</title>
        <authorList>
            <person name="Kwon S.-Y."/>
        </authorList>
    </citation>
    <scope>NUCLEOTIDE SEQUENCE [LARGE SCALE GENOMIC DNA]</scope>
    <source>
        <strain evidence="5">cv. Chang Bougi</strain>
        <strain evidence="4">cv. SW 3</strain>
        <tissue evidence="3">Leaf</tissue>
    </source>
</reference>
<gene>
    <name evidence="3" type="ORF">E5676_scaffold1814G00060</name>
    <name evidence="2" type="ORF">E6C27_scaffold110G001050</name>
</gene>
<evidence type="ECO:0000313" key="2">
    <source>
        <dbReference type="EMBL" id="KAA0043225.1"/>
    </source>
</evidence>
<organism evidence="3 5">
    <name type="scientific">Cucumis melo var. makuwa</name>
    <name type="common">Oriental melon</name>
    <dbReference type="NCBI Taxonomy" id="1194695"/>
    <lineage>
        <taxon>Eukaryota</taxon>
        <taxon>Viridiplantae</taxon>
        <taxon>Streptophyta</taxon>
        <taxon>Embryophyta</taxon>
        <taxon>Tracheophyta</taxon>
        <taxon>Spermatophyta</taxon>
        <taxon>Magnoliopsida</taxon>
        <taxon>eudicotyledons</taxon>
        <taxon>Gunneridae</taxon>
        <taxon>Pentapetalae</taxon>
        <taxon>rosids</taxon>
        <taxon>fabids</taxon>
        <taxon>Cucurbitales</taxon>
        <taxon>Cucurbitaceae</taxon>
        <taxon>Benincaseae</taxon>
        <taxon>Cucumis</taxon>
    </lineage>
</organism>
<proteinExistence type="predicted"/>
<dbReference type="Proteomes" id="UP000321947">
    <property type="component" value="Unassembled WGS sequence"/>
</dbReference>
<dbReference type="AlphaFoldDB" id="A0A5D3DDJ1"/>
<comment type="caution">
    <text evidence="3">The sequence shown here is derived from an EMBL/GenBank/DDBJ whole genome shotgun (WGS) entry which is preliminary data.</text>
</comment>
<accession>A0A5D3DDJ1</accession>
<feature type="compositionally biased region" description="Polar residues" evidence="1">
    <location>
        <begin position="102"/>
        <end position="164"/>
    </location>
</feature>
<evidence type="ECO:0000313" key="5">
    <source>
        <dbReference type="Proteomes" id="UP000321947"/>
    </source>
</evidence>
<evidence type="ECO:0000313" key="3">
    <source>
        <dbReference type="EMBL" id="TYK21339.1"/>
    </source>
</evidence>
<protein>
    <submittedName>
        <fullName evidence="3">NBS-LRR type resistance protein</fullName>
    </submittedName>
</protein>
<evidence type="ECO:0000313" key="4">
    <source>
        <dbReference type="Proteomes" id="UP000321393"/>
    </source>
</evidence>